<evidence type="ECO:0000256" key="8">
    <source>
        <dbReference type="ARBA" id="ARBA00047285"/>
    </source>
</evidence>
<proteinExistence type="inferred from homology"/>
<keyword evidence="3 11" id="KW-0378">Hydrolase</keyword>
<evidence type="ECO:0000256" key="4">
    <source>
        <dbReference type="ARBA" id="ARBA00023098"/>
    </source>
</evidence>
<name>A0ABP7P5A1_9ACTN</name>
<dbReference type="InterPro" id="IPR052193">
    <property type="entry name" value="Peptidase_C59"/>
</dbReference>
<comment type="pathway">
    <text evidence="1">Lipid metabolism; bile acid biosynthesis.</text>
</comment>
<evidence type="ECO:0000256" key="2">
    <source>
        <dbReference type="ARBA" id="ARBA00006625"/>
    </source>
</evidence>
<organism evidence="11 12">
    <name type="scientific">Gordonia caeni</name>
    <dbReference type="NCBI Taxonomy" id="1007097"/>
    <lineage>
        <taxon>Bacteria</taxon>
        <taxon>Bacillati</taxon>
        <taxon>Actinomycetota</taxon>
        <taxon>Actinomycetes</taxon>
        <taxon>Mycobacteriales</taxon>
        <taxon>Gordoniaceae</taxon>
        <taxon>Gordonia</taxon>
    </lineage>
</organism>
<dbReference type="PANTHER" id="PTHR35527:SF2">
    <property type="entry name" value="HYDROLASE"/>
    <property type="match status" value="1"/>
</dbReference>
<comment type="catalytic activity">
    <reaction evidence="8">
        <text>cholate + taurine = taurocholate + H2O</text>
        <dbReference type="Rhea" id="RHEA:47108"/>
        <dbReference type="ChEBI" id="CHEBI:15377"/>
        <dbReference type="ChEBI" id="CHEBI:29747"/>
        <dbReference type="ChEBI" id="CHEBI:36257"/>
        <dbReference type="ChEBI" id="CHEBI:507393"/>
    </reaction>
    <physiologicalReaction direction="right-to-left" evidence="8">
        <dbReference type="Rhea" id="RHEA:47110"/>
    </physiologicalReaction>
</comment>
<sequence length="325" mass="36390">MCTGLSYTTKNHYFGRNLDLEFSYNEKVTITPRNFPFEFRRVPPLPTHHAIIGMATTADGFPLYYDGTNEKGLSMAGLNFPDNADYKPEAADKTNIAPFEFIPWVLAQFDTVTQVETALTKVNLVDIPFNDDFPQSPLHWIISDSDRSLAVESVRSGLRVYDNPYGVLTNNPTFDIQSFNLNNYMHLSTNPPENNFSDQLRFDTYSRGMGAIGLPGDLSSASRFAKAVFTKMNSISGTSESESLSQFFQILGSVAQQRGCVRVGGEDSYEITIYSSCCNTDTGVYYYTTYENSQITGVDMHKVDLDSEELVDYPLTKGQQIAMHN</sequence>
<evidence type="ECO:0000256" key="1">
    <source>
        <dbReference type="ARBA" id="ARBA00004860"/>
    </source>
</evidence>
<dbReference type="PANTHER" id="PTHR35527">
    <property type="entry name" value="CHOLOYLGLYCINE HYDROLASE"/>
    <property type="match status" value="1"/>
</dbReference>
<accession>A0ABP7P5A1</accession>
<protein>
    <recommendedName>
        <fullName evidence="5">choloylglycine hydrolase</fullName>
        <ecNumber evidence="5">3.5.1.24</ecNumber>
    </recommendedName>
    <alternativeName>
        <fullName evidence="6">Bile salt hydrolase</fullName>
    </alternativeName>
    <alternativeName>
        <fullName evidence="7">Choloylglycine hydrolase</fullName>
    </alternativeName>
</protein>
<dbReference type="Pfam" id="PF02275">
    <property type="entry name" value="CBAH"/>
    <property type="match status" value="1"/>
</dbReference>
<keyword evidence="4" id="KW-0443">Lipid metabolism</keyword>
<evidence type="ECO:0000256" key="3">
    <source>
        <dbReference type="ARBA" id="ARBA00022801"/>
    </source>
</evidence>
<dbReference type="GO" id="GO:0016787">
    <property type="term" value="F:hydrolase activity"/>
    <property type="evidence" value="ECO:0007669"/>
    <property type="project" value="UniProtKB-KW"/>
</dbReference>
<dbReference type="RefSeq" id="WP_344783177.1">
    <property type="nucleotide sequence ID" value="NZ_BAAAZW010000005.1"/>
</dbReference>
<evidence type="ECO:0000313" key="11">
    <source>
        <dbReference type="EMBL" id="GAA3959977.1"/>
    </source>
</evidence>
<reference evidence="12" key="1">
    <citation type="journal article" date="2019" name="Int. J. Syst. Evol. Microbiol.">
        <title>The Global Catalogue of Microorganisms (GCM) 10K type strain sequencing project: providing services to taxonomists for standard genome sequencing and annotation.</title>
        <authorList>
            <consortium name="The Broad Institute Genomics Platform"/>
            <consortium name="The Broad Institute Genome Sequencing Center for Infectious Disease"/>
            <person name="Wu L."/>
            <person name="Ma J."/>
        </authorList>
    </citation>
    <scope>NUCLEOTIDE SEQUENCE [LARGE SCALE GENOMIC DNA]</scope>
    <source>
        <strain evidence="12">JCM 16923</strain>
    </source>
</reference>
<comment type="similarity">
    <text evidence="2">Belongs to the peptidase C59 family.</text>
</comment>
<dbReference type="CDD" id="cd00542">
    <property type="entry name" value="Ntn_PVA"/>
    <property type="match status" value="1"/>
</dbReference>
<feature type="domain" description="Choloylglycine hydrolase/NAAA C-terminal" evidence="10">
    <location>
        <begin position="2"/>
        <end position="312"/>
    </location>
</feature>
<dbReference type="Gene3D" id="3.60.60.10">
    <property type="entry name" value="Penicillin V Acylase, Chain A"/>
    <property type="match status" value="1"/>
</dbReference>
<dbReference type="SUPFAM" id="SSF56235">
    <property type="entry name" value="N-terminal nucleophile aminohydrolases (Ntn hydrolases)"/>
    <property type="match status" value="1"/>
</dbReference>
<gene>
    <name evidence="11" type="primary">bsh</name>
    <name evidence="11" type="ORF">GCM10022231_19800</name>
</gene>
<dbReference type="EMBL" id="BAAAZW010000005">
    <property type="protein sequence ID" value="GAA3959977.1"/>
    <property type="molecule type" value="Genomic_DNA"/>
</dbReference>
<evidence type="ECO:0000256" key="9">
    <source>
        <dbReference type="ARBA" id="ARBA00048897"/>
    </source>
</evidence>
<comment type="caution">
    <text evidence="11">The sequence shown here is derived from an EMBL/GenBank/DDBJ whole genome shotgun (WGS) entry which is preliminary data.</text>
</comment>
<evidence type="ECO:0000256" key="5">
    <source>
        <dbReference type="ARBA" id="ARBA00044769"/>
    </source>
</evidence>
<comment type="catalytic activity">
    <reaction evidence="9">
        <text>taurodeoxycholate + H2O = deoxycholate + taurine</text>
        <dbReference type="Rhea" id="RHEA:47556"/>
        <dbReference type="ChEBI" id="CHEBI:15377"/>
        <dbReference type="ChEBI" id="CHEBI:23614"/>
        <dbReference type="ChEBI" id="CHEBI:36261"/>
        <dbReference type="ChEBI" id="CHEBI:507393"/>
    </reaction>
    <physiologicalReaction direction="left-to-right" evidence="9">
        <dbReference type="Rhea" id="RHEA:47557"/>
    </physiologicalReaction>
</comment>
<dbReference type="InterPro" id="IPR029055">
    <property type="entry name" value="Ntn_hydrolases_N"/>
</dbReference>
<evidence type="ECO:0000256" key="6">
    <source>
        <dbReference type="ARBA" id="ARBA00044804"/>
    </source>
</evidence>
<keyword evidence="12" id="KW-1185">Reference proteome</keyword>
<dbReference type="NCBIfam" id="NF038245">
    <property type="entry name" value="bile_salt_hydro"/>
    <property type="match status" value="1"/>
</dbReference>
<evidence type="ECO:0000256" key="7">
    <source>
        <dbReference type="ARBA" id="ARBA00044806"/>
    </source>
</evidence>
<dbReference type="EC" id="3.5.1.24" evidence="5"/>
<evidence type="ECO:0000313" key="12">
    <source>
        <dbReference type="Proteomes" id="UP001418444"/>
    </source>
</evidence>
<evidence type="ECO:0000259" key="10">
    <source>
        <dbReference type="Pfam" id="PF02275"/>
    </source>
</evidence>
<dbReference type="InterPro" id="IPR029132">
    <property type="entry name" value="CBAH/NAAA_C"/>
</dbReference>
<dbReference type="Proteomes" id="UP001418444">
    <property type="component" value="Unassembled WGS sequence"/>
</dbReference>
<dbReference type="InterPro" id="IPR047711">
    <property type="entry name" value="CBAH"/>
</dbReference>